<dbReference type="CDD" id="cd11296">
    <property type="entry name" value="O-FucT_like"/>
    <property type="match status" value="2"/>
</dbReference>
<dbReference type="Gene3D" id="3.40.50.11350">
    <property type="match status" value="2"/>
</dbReference>
<dbReference type="Pfam" id="PF10250">
    <property type="entry name" value="O-FucT"/>
    <property type="match status" value="2"/>
</dbReference>
<feature type="compositionally biased region" description="Polar residues" evidence="4">
    <location>
        <begin position="71"/>
        <end position="80"/>
    </location>
</feature>
<accession>A0ABD3PKY2</accession>
<dbReference type="Gene3D" id="3.40.50.11340">
    <property type="match status" value="2"/>
</dbReference>
<keyword evidence="7" id="KW-1185">Reference proteome</keyword>
<organism evidence="6 7">
    <name type="scientific">Cyclotella cryptica</name>
    <dbReference type="NCBI Taxonomy" id="29204"/>
    <lineage>
        <taxon>Eukaryota</taxon>
        <taxon>Sar</taxon>
        <taxon>Stramenopiles</taxon>
        <taxon>Ochrophyta</taxon>
        <taxon>Bacillariophyta</taxon>
        <taxon>Coscinodiscophyceae</taxon>
        <taxon>Thalassiosirophycidae</taxon>
        <taxon>Stephanodiscales</taxon>
        <taxon>Stephanodiscaceae</taxon>
        <taxon>Cyclotella</taxon>
    </lineage>
</organism>
<evidence type="ECO:0000256" key="1">
    <source>
        <dbReference type="ARBA" id="ARBA00022679"/>
    </source>
</evidence>
<dbReference type="PANTHER" id="PTHR31469">
    <property type="entry name" value="OS07G0633600 PROTEIN"/>
    <property type="match status" value="1"/>
</dbReference>
<keyword evidence="5" id="KW-0812">Transmembrane</keyword>
<reference evidence="6 7" key="1">
    <citation type="journal article" date="2020" name="G3 (Bethesda)">
        <title>Improved Reference Genome for Cyclotella cryptica CCMP332, a Model for Cell Wall Morphogenesis, Salinity Adaptation, and Lipid Production in Diatoms (Bacillariophyta).</title>
        <authorList>
            <person name="Roberts W.R."/>
            <person name="Downey K.M."/>
            <person name="Ruck E.C."/>
            <person name="Traller J.C."/>
            <person name="Alverson A.J."/>
        </authorList>
    </citation>
    <scope>NUCLEOTIDE SEQUENCE [LARGE SCALE GENOMIC DNA]</scope>
    <source>
        <strain evidence="6 7">CCMP332</strain>
    </source>
</reference>
<feature type="region of interest" description="Disordered" evidence="4">
    <location>
        <begin position="756"/>
        <end position="776"/>
    </location>
</feature>
<dbReference type="Proteomes" id="UP001516023">
    <property type="component" value="Unassembled WGS sequence"/>
</dbReference>
<feature type="transmembrane region" description="Helical" evidence="5">
    <location>
        <begin position="25"/>
        <end position="49"/>
    </location>
</feature>
<dbReference type="PANTHER" id="PTHR31469:SF8">
    <property type="entry name" value="OS07G0641000 PROTEIN"/>
    <property type="match status" value="1"/>
</dbReference>
<comment type="caution">
    <text evidence="6">The sequence shown here is derived from an EMBL/GenBank/DDBJ whole genome shotgun (WGS) entry which is preliminary data.</text>
</comment>
<keyword evidence="5" id="KW-0472">Membrane</keyword>
<dbReference type="GO" id="GO:0006004">
    <property type="term" value="P:fucose metabolic process"/>
    <property type="evidence" value="ECO:0007669"/>
    <property type="project" value="UniProtKB-KW"/>
</dbReference>
<proteinExistence type="predicted"/>
<name>A0ABD3PKY2_9STRA</name>
<protein>
    <recommendedName>
        <fullName evidence="8">O-fucosyltransferase family protein</fullName>
    </recommendedName>
</protein>
<sequence length="1243" mass="142878">MMKKQAASPRSPRSSLPQGDRAVPMVFRVLTTVLPLLAVLLLISTLYLFHLHHAHHDPEDDTSDVKHAMGENQSGPNSVGGSALRHKMDLANFLLEKYDRVNQEMGKSEAQRAGWKGGDEQNFIRLVKEMSDPQKHGGAVIDGHVEGAGHGHTINSQIAGNNGTSTSLSKRANASHGMKVQTKLDLPPTSWKQLQQELLDTNLLPKPIPRSRTARGHSGLPRNETPALVGAQRGQINCPDTHPRVQEVMSSMLAFWNENRGERDEAAVYPNTHLYNATHPHPFLPKPLPPFNISAPLASRIRRKRYLTFEPDTGGWNNLRMSFENILLYAAISGRTVVLPPDQNIYLMEPKKGEKRQGRNYFDIFNLTEHTELLRRVPIITAKQFLELEGGDDGLVPLNIYNETFRKTLWAITEECEDRKKSDVFCDHLYTHYLNHGQLADISAEPPHQDCVVLDTDVFMNGPEYIDKLSPIIQSRIKQFCGDRRKVYYNRTMHDAPLWHFETLDLRYRMLVHFYSQTIITDPVIDNFYKRFIRDYLRYHNEVMCAAGKIILALQYEGYARDSTVGASMDLDSELVGGYSSLHIRRGDLQYKEVKFSAAEWYENTEEIWKPNEVLYIATDENYRPWFDDFKKKHAGELRYLSDYKELTDLDNIDITVYGLIDTLVASRGTMFAGTWFSTFSGYIIRLRGYFGMSKFSNYYSWDERKYFMHNWMNVWEGSLYAREYPTSWTSIDGDEYVTNDREGTNDPFKERAGLAMTEDDSAPKNDKPVARGVSGRPIEETKAVIGARRAHITCDVDVDDLAYWNEPQGRRDYIFETPYRETSPGQKPKYLAFSMDGGGFNNIRMSLEIVFVLAAAMGRTLILPPDQPMYLLRHDAANRRRGLAGFFDMEGKSFKERVKFITMEEFLKKEATPGGQFVTLPEEYEELSKLSREGCDLMKVSCGRIHDYLTKHGTTPNITATHHQCFVVDDSMFHNGVPGKPESAKQFCSSGHREMVYLTRQMQEPQLLYIQAGKPATRMLAHFYGYIHFTDPSYDNYFRRYVRDLLHYRHEIFCAAGKIVKALQSLGEQHGFRADSEGIGGYSSFHIRRGDFQYRKMKLSADEWYNNTKDVLMKNEFLYIATDEKDKSFFLPFQQAGHYIFFLDNFEQFLGGIDPNHRGMIETVIASRGRAFVGTYRSTFSGYINRLRGYYGISMNNSWYGDLEHKTIMHEWSNVNLDTYAKEWPDAWIGIDSDVKPAKDKF</sequence>
<keyword evidence="2" id="KW-0294">Fucose metabolism</keyword>
<evidence type="ECO:0000313" key="7">
    <source>
        <dbReference type="Proteomes" id="UP001516023"/>
    </source>
</evidence>
<dbReference type="AlphaFoldDB" id="A0ABD3PKY2"/>
<evidence type="ECO:0000256" key="5">
    <source>
        <dbReference type="SAM" id="Phobius"/>
    </source>
</evidence>
<feature type="region of interest" description="Disordered" evidence="4">
    <location>
        <begin position="57"/>
        <end position="83"/>
    </location>
</feature>
<dbReference type="EMBL" id="JABMIG020000157">
    <property type="protein sequence ID" value="KAL3788358.1"/>
    <property type="molecule type" value="Genomic_DNA"/>
</dbReference>
<evidence type="ECO:0000256" key="2">
    <source>
        <dbReference type="ARBA" id="ARBA00023253"/>
    </source>
</evidence>
<evidence type="ECO:0008006" key="8">
    <source>
        <dbReference type="Google" id="ProtNLM"/>
    </source>
</evidence>
<dbReference type="FunFam" id="3.40.50.11350:FF:000014">
    <property type="entry name" value="Uncharacterized protein"/>
    <property type="match status" value="2"/>
</dbReference>
<gene>
    <name evidence="6" type="ORF">HJC23_009164</name>
</gene>
<dbReference type="GO" id="GO:0016740">
    <property type="term" value="F:transferase activity"/>
    <property type="evidence" value="ECO:0007669"/>
    <property type="project" value="UniProtKB-KW"/>
</dbReference>
<dbReference type="InterPro" id="IPR019378">
    <property type="entry name" value="GDP-Fuc_O-FucTrfase"/>
</dbReference>
<evidence type="ECO:0000313" key="6">
    <source>
        <dbReference type="EMBL" id="KAL3788358.1"/>
    </source>
</evidence>
<keyword evidence="5" id="KW-1133">Transmembrane helix</keyword>
<evidence type="ECO:0000256" key="3">
    <source>
        <dbReference type="ARBA" id="ARBA00023277"/>
    </source>
</evidence>
<evidence type="ECO:0000256" key="4">
    <source>
        <dbReference type="SAM" id="MobiDB-lite"/>
    </source>
</evidence>
<keyword evidence="3" id="KW-0119">Carbohydrate metabolism</keyword>
<keyword evidence="1" id="KW-0808">Transferase</keyword>